<evidence type="ECO:0000256" key="1">
    <source>
        <dbReference type="ARBA" id="ARBA00022475"/>
    </source>
</evidence>
<feature type="region of interest" description="Disordered" evidence="6">
    <location>
        <begin position="28"/>
        <end position="52"/>
    </location>
</feature>
<evidence type="ECO:0000256" key="3">
    <source>
        <dbReference type="ARBA" id="ARBA00023136"/>
    </source>
</evidence>
<keyword evidence="9" id="KW-1185">Reference proteome</keyword>
<comment type="caution">
    <text evidence="8">The sequence shown here is derived from an EMBL/GenBank/DDBJ whole genome shotgun (WGS) entry which is preliminary data.</text>
</comment>
<dbReference type="Proteomes" id="UP001597362">
    <property type="component" value="Unassembled WGS sequence"/>
</dbReference>
<evidence type="ECO:0000256" key="5">
    <source>
        <dbReference type="ARBA" id="ARBA00023288"/>
    </source>
</evidence>
<organism evidence="8 9">
    <name type="scientific">Paenibacillus yanchengensis</name>
    <dbReference type="NCBI Taxonomy" id="2035833"/>
    <lineage>
        <taxon>Bacteria</taxon>
        <taxon>Bacillati</taxon>
        <taxon>Bacillota</taxon>
        <taxon>Bacilli</taxon>
        <taxon>Bacillales</taxon>
        <taxon>Paenibacillaceae</taxon>
        <taxon>Paenibacillus</taxon>
    </lineage>
</organism>
<protein>
    <submittedName>
        <fullName evidence="8">Extracellular solute-binding protein</fullName>
    </submittedName>
</protein>
<evidence type="ECO:0000256" key="6">
    <source>
        <dbReference type="SAM" id="MobiDB-lite"/>
    </source>
</evidence>
<evidence type="ECO:0000313" key="8">
    <source>
        <dbReference type="EMBL" id="MFD2114633.1"/>
    </source>
</evidence>
<dbReference type="RefSeq" id="WP_377769648.1">
    <property type="nucleotide sequence ID" value="NZ_JBHUHO010000007.1"/>
</dbReference>
<feature type="chain" id="PRO_5046636922" evidence="7">
    <location>
        <begin position="28"/>
        <end position="528"/>
    </location>
</feature>
<dbReference type="PANTHER" id="PTHR43649">
    <property type="entry name" value="ARABINOSE-BINDING PROTEIN-RELATED"/>
    <property type="match status" value="1"/>
</dbReference>
<proteinExistence type="predicted"/>
<evidence type="ECO:0000256" key="2">
    <source>
        <dbReference type="ARBA" id="ARBA00022729"/>
    </source>
</evidence>
<keyword evidence="4" id="KW-0564">Palmitate</keyword>
<keyword evidence="2 7" id="KW-0732">Signal</keyword>
<accession>A0ABW4YG49</accession>
<name>A0ABW4YG49_9BACL</name>
<keyword evidence="5" id="KW-0449">Lipoprotein</keyword>
<feature type="compositionally biased region" description="Polar residues" evidence="6">
    <location>
        <begin position="31"/>
        <end position="48"/>
    </location>
</feature>
<dbReference type="EMBL" id="JBHUHO010000007">
    <property type="protein sequence ID" value="MFD2114633.1"/>
    <property type="molecule type" value="Genomic_DNA"/>
</dbReference>
<feature type="signal peptide" evidence="7">
    <location>
        <begin position="1"/>
        <end position="27"/>
    </location>
</feature>
<dbReference type="InterPro" id="IPR006059">
    <property type="entry name" value="SBP"/>
</dbReference>
<dbReference type="Pfam" id="PF01547">
    <property type="entry name" value="SBP_bac_1"/>
    <property type="match status" value="1"/>
</dbReference>
<dbReference type="InterPro" id="IPR050490">
    <property type="entry name" value="Bact_solute-bd_prot1"/>
</dbReference>
<sequence>MLTNKIRKVIGLTALSFVLALTGCASGGKSEPTNTATTEKQSNQTTGGEASASAVKVTVATMPKYPPNKLPNTFMEEVENRFEMKWDLQSIPLSAGIEKYSVMFASGDYPDFIPNMNSPTNVAKWATAGYLLPISDYIDRLPNYRALFTDEDWELVMEFGTTNGKLYMLPSTSSSDPMTWIYRKDIFDKAGITNFPTTTDELYTVLKKLKELYPQNVGIGVRGGNENTGVKNLITGFRQAFRNPHNTYTKGFWNDPDQGDQVVWTLASTKHRDMLSYLAKLYAEGLVEREFATITQDQWKTKRLNGQVLLDFQYASHTVEPAYELVDIPGGQWEYAREYVKATDQPALDFKLVNFALFGPIFSNKLAKEPEKLDRLLEYVEWGATEEGQLFHQAGLEGVTYEQVDGALQYKDDYNRQLVAEQHGFDWWLTQSEEFMKSDPMYLKKVEAMEQVADNYNVMPRSAPLTEEEQESINVKVSALEDVAYQFATKVIMGILNINDDKVWESYLNDLEKVGFSEALAVYKKYLE</sequence>
<evidence type="ECO:0000313" key="9">
    <source>
        <dbReference type="Proteomes" id="UP001597362"/>
    </source>
</evidence>
<dbReference type="Gene3D" id="3.40.190.10">
    <property type="entry name" value="Periplasmic binding protein-like II"/>
    <property type="match status" value="2"/>
</dbReference>
<gene>
    <name evidence="8" type="ORF">ACFSJH_02580</name>
</gene>
<evidence type="ECO:0000256" key="4">
    <source>
        <dbReference type="ARBA" id="ARBA00023139"/>
    </source>
</evidence>
<dbReference type="PROSITE" id="PS51257">
    <property type="entry name" value="PROKAR_LIPOPROTEIN"/>
    <property type="match status" value="1"/>
</dbReference>
<reference evidence="9" key="1">
    <citation type="journal article" date="2019" name="Int. J. Syst. Evol. Microbiol.">
        <title>The Global Catalogue of Microorganisms (GCM) 10K type strain sequencing project: providing services to taxonomists for standard genome sequencing and annotation.</title>
        <authorList>
            <consortium name="The Broad Institute Genomics Platform"/>
            <consortium name="The Broad Institute Genome Sequencing Center for Infectious Disease"/>
            <person name="Wu L."/>
            <person name="Ma J."/>
        </authorList>
    </citation>
    <scope>NUCLEOTIDE SEQUENCE [LARGE SCALE GENOMIC DNA]</scope>
    <source>
        <strain evidence="9">GH52</strain>
    </source>
</reference>
<keyword evidence="1" id="KW-1003">Cell membrane</keyword>
<evidence type="ECO:0000256" key="7">
    <source>
        <dbReference type="SAM" id="SignalP"/>
    </source>
</evidence>
<dbReference type="PANTHER" id="PTHR43649:SF33">
    <property type="entry name" value="POLYGALACTURONAN_RHAMNOGALACTURONAN-BINDING PROTEIN YTCQ"/>
    <property type="match status" value="1"/>
</dbReference>
<keyword evidence="3" id="KW-0472">Membrane</keyword>
<dbReference type="SUPFAM" id="SSF53850">
    <property type="entry name" value="Periplasmic binding protein-like II"/>
    <property type="match status" value="1"/>
</dbReference>